<evidence type="ECO:0000256" key="1">
    <source>
        <dbReference type="SAM" id="Phobius"/>
    </source>
</evidence>
<keyword evidence="4" id="KW-1185">Reference proteome</keyword>
<dbReference type="EMBL" id="JAMSCK010000001">
    <property type="protein sequence ID" value="MCM8568550.1"/>
    <property type="molecule type" value="Genomic_DNA"/>
</dbReference>
<dbReference type="RefSeq" id="WP_252110943.1">
    <property type="nucleotide sequence ID" value="NZ_JAMSCK010000001.1"/>
</dbReference>
<evidence type="ECO:0000313" key="4">
    <source>
        <dbReference type="Proteomes" id="UP001155077"/>
    </source>
</evidence>
<sequence length="232" mass="27393">MFLEGYPTAFSFGILIYYAIILLLGVAWLVIQLKSLVVLKNESKRNELLHLQNQVNPHFFFNMLNNLYGVVGKDVEKAKSLILKLSELMRYSIYEGDKDQAKLCEEIMYLENFIELNRIRYHKNVDVRFDLNIENEELRVMPLMFIVLVENAFKHGVENLRENPFVHIKLSSFKGVIDFEICNNFDKTVYQDNHGIGIKNLKRRLEIAYPKKHMLKIYQDESIFRAILQIEK</sequence>
<accession>A0ABT0YYK6</accession>
<dbReference type="Proteomes" id="UP001155077">
    <property type="component" value="Unassembled WGS sequence"/>
</dbReference>
<keyword evidence="3" id="KW-0808">Transferase</keyword>
<organism evidence="3 4">
    <name type="scientific">Gramella jeungdoensis</name>
    <dbReference type="NCBI Taxonomy" id="708091"/>
    <lineage>
        <taxon>Bacteria</taxon>
        <taxon>Pseudomonadati</taxon>
        <taxon>Bacteroidota</taxon>
        <taxon>Flavobacteriia</taxon>
        <taxon>Flavobacteriales</taxon>
        <taxon>Flavobacteriaceae</taxon>
        <taxon>Christiangramia</taxon>
    </lineage>
</organism>
<feature type="transmembrane region" description="Helical" evidence="1">
    <location>
        <begin position="12"/>
        <end position="31"/>
    </location>
</feature>
<keyword evidence="1" id="KW-1133">Transmembrane helix</keyword>
<protein>
    <submittedName>
        <fullName evidence="3">Histidine kinase</fullName>
    </submittedName>
</protein>
<dbReference type="InterPro" id="IPR050640">
    <property type="entry name" value="Bact_2-comp_sensor_kinase"/>
</dbReference>
<proteinExistence type="predicted"/>
<keyword evidence="1" id="KW-0472">Membrane</keyword>
<dbReference type="PANTHER" id="PTHR34220:SF7">
    <property type="entry name" value="SENSOR HISTIDINE KINASE YPDA"/>
    <property type="match status" value="1"/>
</dbReference>
<name>A0ABT0YYK6_9FLAO</name>
<keyword evidence="1" id="KW-0812">Transmembrane</keyword>
<gene>
    <name evidence="3" type="ORF">NE848_04120</name>
</gene>
<keyword evidence="3" id="KW-0418">Kinase</keyword>
<dbReference type="InterPro" id="IPR036890">
    <property type="entry name" value="HATPase_C_sf"/>
</dbReference>
<dbReference type="SUPFAM" id="SSF55874">
    <property type="entry name" value="ATPase domain of HSP90 chaperone/DNA topoisomerase II/histidine kinase"/>
    <property type="match status" value="1"/>
</dbReference>
<feature type="domain" description="Signal transduction histidine kinase internal region" evidence="2">
    <location>
        <begin position="47"/>
        <end position="124"/>
    </location>
</feature>
<evidence type="ECO:0000259" key="2">
    <source>
        <dbReference type="Pfam" id="PF06580"/>
    </source>
</evidence>
<dbReference type="Pfam" id="PF06580">
    <property type="entry name" value="His_kinase"/>
    <property type="match status" value="1"/>
</dbReference>
<dbReference type="GO" id="GO:0016301">
    <property type="term" value="F:kinase activity"/>
    <property type="evidence" value="ECO:0007669"/>
    <property type="project" value="UniProtKB-KW"/>
</dbReference>
<reference evidence="3" key="1">
    <citation type="submission" date="2022-06" db="EMBL/GenBank/DDBJ databases">
        <title>Gramella sediminis sp. nov., isolated from deep-sea sediment of the Indian Ocean.</title>
        <authorList>
            <person name="Yang L."/>
        </authorList>
    </citation>
    <scope>NUCLEOTIDE SEQUENCE</scope>
    <source>
        <strain evidence="3">HMD3159</strain>
    </source>
</reference>
<evidence type="ECO:0000313" key="3">
    <source>
        <dbReference type="EMBL" id="MCM8568550.1"/>
    </source>
</evidence>
<dbReference type="PANTHER" id="PTHR34220">
    <property type="entry name" value="SENSOR HISTIDINE KINASE YPDA"/>
    <property type="match status" value="1"/>
</dbReference>
<dbReference type="InterPro" id="IPR010559">
    <property type="entry name" value="Sig_transdc_His_kin_internal"/>
</dbReference>
<comment type="caution">
    <text evidence="3">The sequence shown here is derived from an EMBL/GenBank/DDBJ whole genome shotgun (WGS) entry which is preliminary data.</text>
</comment>